<name>A0A669PL22_PHACC</name>
<dbReference type="AlphaFoldDB" id="A0A669PL22"/>
<reference evidence="2" key="2">
    <citation type="submission" date="2025-09" db="UniProtKB">
        <authorList>
            <consortium name="Ensembl"/>
        </authorList>
    </citation>
    <scope>IDENTIFICATION</scope>
</reference>
<keyword evidence="3" id="KW-1185">Reference proteome</keyword>
<dbReference type="Ensembl" id="ENSPCLT00000012689.1">
    <property type="protein sequence ID" value="ENSPCLP00000009417.1"/>
    <property type="gene ID" value="ENSPCLG00000007767.1"/>
</dbReference>
<sequence length="62" mass="7013">MNSSPASQKQISAPHTRGNNSARLCCHQSCFSSSQRTFPVIAWQGEMDGQRLLCWQYPRSKI</sequence>
<evidence type="ECO:0000313" key="3">
    <source>
        <dbReference type="Proteomes" id="UP000472261"/>
    </source>
</evidence>
<accession>A0A669PL22</accession>
<dbReference type="Proteomes" id="UP000472261">
    <property type="component" value="Unplaced"/>
</dbReference>
<reference evidence="2" key="1">
    <citation type="submission" date="2025-08" db="UniProtKB">
        <authorList>
            <consortium name="Ensembl"/>
        </authorList>
    </citation>
    <scope>IDENTIFICATION</scope>
</reference>
<evidence type="ECO:0000313" key="2">
    <source>
        <dbReference type="Ensembl" id="ENSPCLP00000009417.1"/>
    </source>
</evidence>
<protein>
    <submittedName>
        <fullName evidence="2">Uncharacterized protein</fullName>
    </submittedName>
</protein>
<feature type="region of interest" description="Disordered" evidence="1">
    <location>
        <begin position="1"/>
        <end position="20"/>
    </location>
</feature>
<organism evidence="2 3">
    <name type="scientific">Phasianus colchicus</name>
    <name type="common">Common pheasant</name>
    <dbReference type="NCBI Taxonomy" id="9054"/>
    <lineage>
        <taxon>Eukaryota</taxon>
        <taxon>Metazoa</taxon>
        <taxon>Chordata</taxon>
        <taxon>Craniata</taxon>
        <taxon>Vertebrata</taxon>
        <taxon>Euteleostomi</taxon>
        <taxon>Archelosauria</taxon>
        <taxon>Archosauria</taxon>
        <taxon>Dinosauria</taxon>
        <taxon>Saurischia</taxon>
        <taxon>Theropoda</taxon>
        <taxon>Coelurosauria</taxon>
        <taxon>Aves</taxon>
        <taxon>Neognathae</taxon>
        <taxon>Galloanserae</taxon>
        <taxon>Galliformes</taxon>
        <taxon>Phasianidae</taxon>
        <taxon>Phasianinae</taxon>
        <taxon>Phasianus</taxon>
    </lineage>
</organism>
<evidence type="ECO:0000256" key="1">
    <source>
        <dbReference type="SAM" id="MobiDB-lite"/>
    </source>
</evidence>
<proteinExistence type="predicted"/>